<protein>
    <submittedName>
        <fullName evidence="1">Uncharacterized protein</fullName>
    </submittedName>
</protein>
<reference evidence="1" key="1">
    <citation type="journal article" date="2020" name="mSystems">
        <title>Genome- and Community-Level Interaction Insights into Carbon Utilization and Element Cycling Functions of Hydrothermarchaeota in Hydrothermal Sediment.</title>
        <authorList>
            <person name="Zhou Z."/>
            <person name="Liu Y."/>
            <person name="Xu W."/>
            <person name="Pan J."/>
            <person name="Luo Z.H."/>
            <person name="Li M."/>
        </authorList>
    </citation>
    <scope>NUCLEOTIDE SEQUENCE [LARGE SCALE GENOMIC DNA]</scope>
    <source>
        <strain evidence="1">SpSt-479</strain>
    </source>
</reference>
<name>A0A7V2ZJ12_9BACT</name>
<sequence length="448" mass="50958">MKQFSFITIIIIFSLQNLFAQIYREPKPDEGFFTGGAGLVWIDGQPHYRISFRPEVSFSNFGVGLDLNLDFDSQGKLRKENFNEVTDYLSIIRYVRYGYKNDPVYLKLGALDYHTLGHGTIINYYNNSPTFDARRIGLVADIDFGNFGFESIYGNFAQAGLFGVRGYVRPLKFSEAGNIPIIGNLELGTTYSTDFDKNATVLAGSYNPLKGEFVKTEDKGAMTIIGFDLGLPIIKSGFTTLLLYFDYNKIINFGSGMASGVKLDLNGLGLVELSAKLERRFNQDKYIPSYFNSFYEIERFRLDTVNNTFSSKALALQNIGNDLNGFYGDLLVRVLGLFDIYGAYQRLDKDPKSGILNLRTDVSPKDGSVVLRAGYDKVNIQDEKDLFKLDDRSYLFTEFGYKPMPYMIVSIVYNWTFSPERDSNDKIIGYKPQKRIEPRVYFVFPFNL</sequence>
<comment type="caution">
    <text evidence="1">The sequence shown here is derived from an EMBL/GenBank/DDBJ whole genome shotgun (WGS) entry which is preliminary data.</text>
</comment>
<dbReference type="EMBL" id="DSUJ01000008">
    <property type="protein sequence ID" value="HFI90869.1"/>
    <property type="molecule type" value="Genomic_DNA"/>
</dbReference>
<accession>A0A7V2ZJ12</accession>
<gene>
    <name evidence="1" type="ORF">ENS31_04965</name>
</gene>
<evidence type="ECO:0000313" key="1">
    <source>
        <dbReference type="EMBL" id="HFI90869.1"/>
    </source>
</evidence>
<organism evidence="1">
    <name type="scientific">Ignavibacterium album</name>
    <dbReference type="NCBI Taxonomy" id="591197"/>
    <lineage>
        <taxon>Bacteria</taxon>
        <taxon>Pseudomonadati</taxon>
        <taxon>Ignavibacteriota</taxon>
        <taxon>Ignavibacteria</taxon>
        <taxon>Ignavibacteriales</taxon>
        <taxon>Ignavibacteriaceae</taxon>
        <taxon>Ignavibacterium</taxon>
    </lineage>
</organism>
<proteinExistence type="predicted"/>
<dbReference type="AlphaFoldDB" id="A0A7V2ZJ12"/>